<reference evidence="13" key="1">
    <citation type="submission" date="2017-02" db="EMBL/GenBank/DDBJ databases">
        <title>Draft Genome Sequence of the Salt Water Bacterium Oceanospirillum linum ATCC 11336.</title>
        <authorList>
            <person name="Trachtenberg A.M."/>
            <person name="Carney J.G."/>
            <person name="Linnane J.D."/>
            <person name="Rheaume B.A."/>
            <person name="Pitts N.L."/>
            <person name="Mykles D.L."/>
            <person name="Maclea K.S."/>
        </authorList>
    </citation>
    <scope>NUCLEOTIDE SEQUENCE [LARGE SCALE GENOMIC DNA]</scope>
    <source>
        <strain evidence="13">ATCC 11336</strain>
    </source>
</reference>
<dbReference type="RefSeq" id="WP_078320434.1">
    <property type="nucleotide sequence ID" value="NZ_FXTS01000008.1"/>
</dbReference>
<dbReference type="InterPro" id="IPR004089">
    <property type="entry name" value="MCPsignal_dom"/>
</dbReference>
<dbReference type="CDD" id="cd06225">
    <property type="entry name" value="HAMP"/>
    <property type="match status" value="1"/>
</dbReference>
<dbReference type="Proteomes" id="UP000190064">
    <property type="component" value="Unassembled WGS sequence"/>
</dbReference>
<dbReference type="PANTHER" id="PTHR32089:SF119">
    <property type="entry name" value="METHYL-ACCEPTING CHEMOTAXIS PROTEIN CTPL"/>
    <property type="match status" value="1"/>
</dbReference>
<gene>
    <name evidence="13" type="ORF">BTA35_0213980</name>
</gene>
<keyword evidence="14" id="KW-1185">Reference proteome</keyword>
<dbReference type="PROSITE" id="PS50192">
    <property type="entry name" value="T_SNARE"/>
    <property type="match status" value="1"/>
</dbReference>
<dbReference type="AlphaFoldDB" id="A0A1T1H9C8"/>
<keyword evidence="4 9" id="KW-1133">Transmembrane helix</keyword>
<dbReference type="InterPro" id="IPR003660">
    <property type="entry name" value="HAMP_dom"/>
</dbReference>
<evidence type="ECO:0000259" key="10">
    <source>
        <dbReference type="PROSITE" id="PS50111"/>
    </source>
</evidence>
<dbReference type="PROSITE" id="PS50885">
    <property type="entry name" value="HAMP"/>
    <property type="match status" value="1"/>
</dbReference>
<accession>A0A1T1H9C8</accession>
<evidence type="ECO:0000256" key="7">
    <source>
        <dbReference type="ARBA" id="ARBA00029447"/>
    </source>
</evidence>
<evidence type="ECO:0000313" key="13">
    <source>
        <dbReference type="EMBL" id="OOV86320.1"/>
    </source>
</evidence>
<feature type="domain" description="HAMP" evidence="12">
    <location>
        <begin position="201"/>
        <end position="254"/>
    </location>
</feature>
<evidence type="ECO:0000259" key="11">
    <source>
        <dbReference type="PROSITE" id="PS50192"/>
    </source>
</evidence>
<dbReference type="Pfam" id="PF13675">
    <property type="entry name" value="PilJ"/>
    <property type="match status" value="1"/>
</dbReference>
<comment type="caution">
    <text evidence="13">The sequence shown here is derived from an EMBL/GenBank/DDBJ whole genome shotgun (WGS) entry which is preliminary data.</text>
</comment>
<dbReference type="Pfam" id="PF00672">
    <property type="entry name" value="HAMP"/>
    <property type="match status" value="1"/>
</dbReference>
<keyword evidence="5 9" id="KW-0472">Membrane</keyword>
<feature type="domain" description="T-SNARE coiled-coil homology" evidence="11">
    <location>
        <begin position="446"/>
        <end position="508"/>
    </location>
</feature>
<comment type="similarity">
    <text evidence="7">Belongs to the methyl-accepting chemotaxis (MCP) protein family.</text>
</comment>
<protein>
    <submittedName>
        <fullName evidence="13">Chemotaxis protein</fullName>
    </submittedName>
</protein>
<keyword evidence="3 9" id="KW-0812">Transmembrane</keyword>
<evidence type="ECO:0000256" key="9">
    <source>
        <dbReference type="SAM" id="Phobius"/>
    </source>
</evidence>
<dbReference type="CDD" id="cd11386">
    <property type="entry name" value="MCP_signal"/>
    <property type="match status" value="1"/>
</dbReference>
<evidence type="ECO:0000256" key="4">
    <source>
        <dbReference type="ARBA" id="ARBA00022989"/>
    </source>
</evidence>
<name>A0A1T1H9C8_OCELI</name>
<dbReference type="InterPro" id="IPR000727">
    <property type="entry name" value="T_SNARE_dom"/>
</dbReference>
<comment type="subcellular location">
    <subcellularLocation>
        <location evidence="1">Cell inner membrane</location>
        <topology evidence="1">Multi-pass membrane protein</topology>
    </subcellularLocation>
</comment>
<dbReference type="PANTHER" id="PTHR32089">
    <property type="entry name" value="METHYL-ACCEPTING CHEMOTAXIS PROTEIN MCPB"/>
    <property type="match status" value="1"/>
</dbReference>
<proteinExistence type="inferred from homology"/>
<evidence type="ECO:0000256" key="5">
    <source>
        <dbReference type="ARBA" id="ARBA00023136"/>
    </source>
</evidence>
<organism evidence="13 14">
    <name type="scientific">Oceanospirillum linum</name>
    <dbReference type="NCBI Taxonomy" id="966"/>
    <lineage>
        <taxon>Bacteria</taxon>
        <taxon>Pseudomonadati</taxon>
        <taxon>Pseudomonadota</taxon>
        <taxon>Gammaproteobacteria</taxon>
        <taxon>Oceanospirillales</taxon>
        <taxon>Oceanospirillaceae</taxon>
        <taxon>Oceanospirillum</taxon>
    </lineage>
</organism>
<evidence type="ECO:0000259" key="12">
    <source>
        <dbReference type="PROSITE" id="PS50885"/>
    </source>
</evidence>
<dbReference type="STRING" id="966.BTA35_0213980"/>
<dbReference type="PROSITE" id="PS50111">
    <property type="entry name" value="CHEMOTAXIS_TRANSDUC_2"/>
    <property type="match status" value="1"/>
</dbReference>
<dbReference type="Pfam" id="PF00015">
    <property type="entry name" value="MCPsignal"/>
    <property type="match status" value="1"/>
</dbReference>
<dbReference type="SMART" id="SM00283">
    <property type="entry name" value="MA"/>
    <property type="match status" value="1"/>
</dbReference>
<dbReference type="Gene3D" id="1.10.287.950">
    <property type="entry name" value="Methyl-accepting chemotaxis protein"/>
    <property type="match status" value="1"/>
</dbReference>
<dbReference type="GO" id="GO:0007165">
    <property type="term" value="P:signal transduction"/>
    <property type="evidence" value="ECO:0007669"/>
    <property type="project" value="UniProtKB-KW"/>
</dbReference>
<evidence type="ECO:0000256" key="1">
    <source>
        <dbReference type="ARBA" id="ARBA00004429"/>
    </source>
</evidence>
<dbReference type="SMART" id="SM00304">
    <property type="entry name" value="HAMP"/>
    <property type="match status" value="1"/>
</dbReference>
<dbReference type="FunFam" id="1.10.287.950:FF:000001">
    <property type="entry name" value="Methyl-accepting chemotaxis sensory transducer"/>
    <property type="match status" value="1"/>
</dbReference>
<dbReference type="EMBL" id="MTSD02000007">
    <property type="protein sequence ID" value="OOV86320.1"/>
    <property type="molecule type" value="Genomic_DNA"/>
</dbReference>
<evidence type="ECO:0000256" key="3">
    <source>
        <dbReference type="ARBA" id="ARBA00022692"/>
    </source>
</evidence>
<feature type="transmembrane region" description="Helical" evidence="9">
    <location>
        <begin position="21"/>
        <end position="45"/>
    </location>
</feature>
<feature type="domain" description="Methyl-accepting transducer" evidence="10">
    <location>
        <begin position="259"/>
        <end position="495"/>
    </location>
</feature>
<evidence type="ECO:0000256" key="8">
    <source>
        <dbReference type="PROSITE-ProRule" id="PRU00284"/>
    </source>
</evidence>
<keyword evidence="2" id="KW-1003">Cell membrane</keyword>
<sequence>MFTSLSRLIDMTLSAIGAKSLNAQFLLSYALIFMLAIASGIFLYLSMAIDPQTINIAGRQRMLSQKMAKEALLVASQVENKSTLQKTMQLFERSHKDIINGNKAQGMNPTTDPSILSQMQIVENLWSGYSKILLQYTDSPSDTLQKKIQKDSSNILKEMNKAVVMMTQASSEQTRTQLMTAFVCVLLIVFLVVMGRIFGLRLLMDNITRLQKRLTHVGSGDFTHRFMVYHTNNEVGQMFTAYNTMIDQVSELVCNARNAVTRTAEHSESVTKATADAEAGVVRQYNDIDQVATAMNEMSATVHEVAQNAAQAAEAARTADNEARSGISVVQTAVDQIHNMALQLDGTSAILDRLEAESGEIGKVLEVITGIAEQTNLLALNAAIEAARAGEQGRGFAVVADEVRTLAQRTQESTEEIRVIIERLQNESRNAVTSMQQSSTLAKGSVGQAEQASEALNHIAGAVDTISNMNTLIATAAEEQSQVADDIDQRIVSISDVAEQTRSDSQLVVNATQEIQSEVRDLDQLISRFKTR</sequence>
<feature type="transmembrane region" description="Helical" evidence="9">
    <location>
        <begin position="178"/>
        <end position="203"/>
    </location>
</feature>
<keyword evidence="6 8" id="KW-0807">Transducer</keyword>
<dbReference type="InterPro" id="IPR029095">
    <property type="entry name" value="NarX-like_N"/>
</dbReference>
<keyword evidence="2" id="KW-0997">Cell inner membrane</keyword>
<dbReference type="SUPFAM" id="SSF58104">
    <property type="entry name" value="Methyl-accepting chemotaxis protein (MCP) signaling domain"/>
    <property type="match status" value="1"/>
</dbReference>
<dbReference type="GO" id="GO:0005886">
    <property type="term" value="C:plasma membrane"/>
    <property type="evidence" value="ECO:0007669"/>
    <property type="project" value="UniProtKB-SubCell"/>
</dbReference>
<dbReference type="GO" id="GO:0006935">
    <property type="term" value="P:chemotaxis"/>
    <property type="evidence" value="ECO:0007669"/>
    <property type="project" value="UniProtKB-ARBA"/>
</dbReference>
<evidence type="ECO:0000256" key="6">
    <source>
        <dbReference type="ARBA" id="ARBA00023224"/>
    </source>
</evidence>
<evidence type="ECO:0000313" key="14">
    <source>
        <dbReference type="Proteomes" id="UP000190064"/>
    </source>
</evidence>
<evidence type="ECO:0000256" key="2">
    <source>
        <dbReference type="ARBA" id="ARBA00022519"/>
    </source>
</evidence>